<dbReference type="Proteomes" id="UP000001025">
    <property type="component" value="Chromosome"/>
</dbReference>
<organism evidence="1 2">
    <name type="scientific">Rhodopirellula baltica (strain DSM 10527 / NCIMB 13988 / SH1)</name>
    <dbReference type="NCBI Taxonomy" id="243090"/>
    <lineage>
        <taxon>Bacteria</taxon>
        <taxon>Pseudomonadati</taxon>
        <taxon>Planctomycetota</taxon>
        <taxon>Planctomycetia</taxon>
        <taxon>Pirellulales</taxon>
        <taxon>Pirellulaceae</taxon>
        <taxon>Rhodopirellula</taxon>
    </lineage>
</organism>
<gene>
    <name evidence="1" type="ordered locus">RB13230</name>
</gene>
<reference evidence="1 2" key="1">
    <citation type="journal article" date="2003" name="Proc. Natl. Acad. Sci. U.S.A.">
        <title>Complete genome sequence of the marine planctomycete Pirellula sp. strain 1.</title>
        <authorList>
            <person name="Gloeckner F.O."/>
            <person name="Kube M."/>
            <person name="Bauer M."/>
            <person name="Teeling H."/>
            <person name="Lombardot T."/>
            <person name="Ludwig W."/>
            <person name="Gade D."/>
            <person name="Beck A."/>
            <person name="Borzym K."/>
            <person name="Heitmann K."/>
            <person name="Rabus R."/>
            <person name="Schlesner H."/>
            <person name="Amann R."/>
            <person name="Reinhardt R."/>
        </authorList>
    </citation>
    <scope>NUCLEOTIDE SEQUENCE [LARGE SCALE GENOMIC DNA]</scope>
    <source>
        <strain evidence="2">DSM 10527 / NCIMB 13988 / SH1</strain>
    </source>
</reference>
<dbReference type="AlphaFoldDB" id="Q7UHF9"/>
<keyword evidence="2" id="KW-1185">Reference proteome</keyword>
<evidence type="ECO:0000313" key="2">
    <source>
        <dbReference type="Proteomes" id="UP000001025"/>
    </source>
</evidence>
<accession>Q7UHF9</accession>
<dbReference type="STRING" id="243090.RB13230"/>
<name>Q7UHF9_RHOBA</name>
<dbReference type="HOGENOM" id="CLU_2882954_0_0_0"/>
<dbReference type="KEGG" id="rba:RB13230"/>
<proteinExistence type="predicted"/>
<evidence type="ECO:0000313" key="1">
    <source>
        <dbReference type="EMBL" id="CAD78013.1"/>
    </source>
</evidence>
<protein>
    <submittedName>
        <fullName evidence="1">Uncharacterized protein</fullName>
    </submittedName>
</protein>
<sequence length="63" mass="6618">MVGGTLSLLCGVGAKRMRRGGFSFLKGAIVRQAGSAYSLLQSSHILFSQAFEPGLHPPNQLAS</sequence>
<dbReference type="InParanoid" id="Q7UHF9"/>
<dbReference type="EnsemblBacteria" id="CAD78013">
    <property type="protein sequence ID" value="CAD78013"/>
    <property type="gene ID" value="RB13230"/>
</dbReference>
<dbReference type="EMBL" id="BX294156">
    <property type="protein sequence ID" value="CAD78013.1"/>
    <property type="molecule type" value="Genomic_DNA"/>
</dbReference>